<dbReference type="InterPro" id="IPR004099">
    <property type="entry name" value="Pyr_nucl-diS_OxRdtase_dimer"/>
</dbReference>
<evidence type="ECO:0000313" key="10">
    <source>
        <dbReference type="Proteomes" id="UP000057389"/>
    </source>
</evidence>
<reference evidence="9 10" key="1">
    <citation type="submission" date="2015-11" db="EMBL/GenBank/DDBJ databases">
        <title>Draft WGS of Vibrio toranzoniae.</title>
        <authorList>
            <person name="Lasa A."/>
            <person name="Romalde J.L."/>
        </authorList>
    </citation>
    <scope>NUCLEOTIDE SEQUENCE [LARGE SCALE GENOMIC DNA]</scope>
    <source>
        <strain evidence="9 10">Vb 10.8</strain>
    </source>
</reference>
<dbReference type="GeneID" id="300180449"/>
<gene>
    <name evidence="9" type="ORF">APQ14_16340</name>
</gene>
<evidence type="ECO:0000256" key="5">
    <source>
        <dbReference type="ARBA" id="ARBA00023002"/>
    </source>
</evidence>
<keyword evidence="4" id="KW-0274">FAD</keyword>
<feature type="domain" description="FAD/NAD(P)-binding" evidence="8">
    <location>
        <begin position="1"/>
        <end position="300"/>
    </location>
</feature>
<dbReference type="SUPFAM" id="SSF51905">
    <property type="entry name" value="FAD/NAD(P)-binding domain"/>
    <property type="match status" value="1"/>
</dbReference>
<comment type="similarity">
    <text evidence="2">Belongs to the class-III pyridine nucleotide-disulfide oxidoreductase family.</text>
</comment>
<accession>A0A109D5D5</accession>
<dbReference type="EMBL" id="LMXU01000033">
    <property type="protein sequence ID" value="KWT99200.1"/>
    <property type="molecule type" value="Genomic_DNA"/>
</dbReference>
<dbReference type="RefSeq" id="WP_060469421.1">
    <property type="nucleotide sequence ID" value="NZ_AP025515.1"/>
</dbReference>
<dbReference type="NCBIfam" id="NF007123">
    <property type="entry name" value="PRK09564.1"/>
    <property type="match status" value="1"/>
</dbReference>
<dbReference type="SUPFAM" id="SSF55424">
    <property type="entry name" value="FAD/NAD-linked reductases, dimerisation (C-terminal) domain"/>
    <property type="match status" value="1"/>
</dbReference>
<evidence type="ECO:0000256" key="6">
    <source>
        <dbReference type="ARBA" id="ARBA00023284"/>
    </source>
</evidence>
<protein>
    <submittedName>
        <fullName evidence="9">CoA-disulfide reductase</fullName>
    </submittedName>
</protein>
<dbReference type="Proteomes" id="UP000057389">
    <property type="component" value="Unassembled WGS sequence"/>
</dbReference>
<proteinExistence type="inferred from homology"/>
<name>A0A109D5D5_9VIBR</name>
<sequence length="440" mass="47640">MKVVVIGGSAAGMSFAAKYKRNQPSDEVIVLDKRSYISFGACGLPYFAGGMFDDTGRMISRTPEQAIKSGLDVRVETEMVSFDRTEKQITVRHQNEESVIDYDMLVIATGARPIVPSFGEFNPEHVHTLTSMEDGLAVKEALKDSNKKRVCVIGAGFIGLEVFDAAHGLDKHVTIIEREQHIMSRQFSPEIIEVVEGAIRESGADLKTGCSVSAIRDSEQGGYIVETDNGNVEADVVILSLGFKPNTEAFELPKAANGALLVNEYGATEDAYIHAAGDCAVVHHMALGKPIYVPLATTANKQARMMADKLAGKDTYMSGFLGSSCLKVLDYELACTGVNELLAKEHNLDVKVSTISDKNQTDYYPGQEDIKVKLVYHPETKVLLGGEIVGKKGAVGRINALAVAITAKMTTQQLGYMDFCYAPPFARTWDALNVAGNVAK</sequence>
<evidence type="ECO:0000259" key="7">
    <source>
        <dbReference type="Pfam" id="PF02852"/>
    </source>
</evidence>
<dbReference type="PRINTS" id="PR00368">
    <property type="entry name" value="FADPNR"/>
</dbReference>
<dbReference type="Pfam" id="PF07992">
    <property type="entry name" value="Pyr_redox_2"/>
    <property type="match status" value="1"/>
</dbReference>
<comment type="caution">
    <text evidence="9">The sequence shown here is derived from an EMBL/GenBank/DDBJ whole genome shotgun (WGS) entry which is preliminary data.</text>
</comment>
<keyword evidence="3" id="KW-0285">Flavoprotein</keyword>
<feature type="domain" description="Pyridine nucleotide-disulphide oxidoreductase dimerisation" evidence="7">
    <location>
        <begin position="327"/>
        <end position="428"/>
    </location>
</feature>
<keyword evidence="6" id="KW-0676">Redox-active center</keyword>
<organism evidence="9 10">
    <name type="scientific">Vibrio toranzoniae</name>
    <dbReference type="NCBI Taxonomy" id="1194427"/>
    <lineage>
        <taxon>Bacteria</taxon>
        <taxon>Pseudomonadati</taxon>
        <taxon>Pseudomonadota</taxon>
        <taxon>Gammaproteobacteria</taxon>
        <taxon>Vibrionales</taxon>
        <taxon>Vibrionaceae</taxon>
        <taxon>Vibrio</taxon>
    </lineage>
</organism>
<evidence type="ECO:0000259" key="8">
    <source>
        <dbReference type="Pfam" id="PF07992"/>
    </source>
</evidence>
<dbReference type="GO" id="GO:0016491">
    <property type="term" value="F:oxidoreductase activity"/>
    <property type="evidence" value="ECO:0007669"/>
    <property type="project" value="UniProtKB-KW"/>
</dbReference>
<keyword evidence="5" id="KW-0560">Oxidoreductase</keyword>
<dbReference type="Gene3D" id="3.50.50.60">
    <property type="entry name" value="FAD/NAD(P)-binding domain"/>
    <property type="match status" value="2"/>
</dbReference>
<evidence type="ECO:0000256" key="2">
    <source>
        <dbReference type="ARBA" id="ARBA00009130"/>
    </source>
</evidence>
<dbReference type="InterPro" id="IPR036188">
    <property type="entry name" value="FAD/NAD-bd_sf"/>
</dbReference>
<evidence type="ECO:0000256" key="1">
    <source>
        <dbReference type="ARBA" id="ARBA00001974"/>
    </source>
</evidence>
<dbReference type="Pfam" id="PF02852">
    <property type="entry name" value="Pyr_redox_dim"/>
    <property type="match status" value="1"/>
</dbReference>
<evidence type="ECO:0000256" key="4">
    <source>
        <dbReference type="ARBA" id="ARBA00022827"/>
    </source>
</evidence>
<keyword evidence="10" id="KW-1185">Reference proteome</keyword>
<dbReference type="InterPro" id="IPR016156">
    <property type="entry name" value="FAD/NAD-linked_Rdtase_dimer_sf"/>
</dbReference>
<dbReference type="OrthoDB" id="9800167at2"/>
<dbReference type="PRINTS" id="PR00411">
    <property type="entry name" value="PNDRDTASEI"/>
</dbReference>
<dbReference type="InterPro" id="IPR023753">
    <property type="entry name" value="FAD/NAD-binding_dom"/>
</dbReference>
<dbReference type="PANTHER" id="PTHR43429:SF1">
    <property type="entry name" value="NAD(P)H SULFUR OXIDOREDUCTASE (COA-DEPENDENT)"/>
    <property type="match status" value="1"/>
</dbReference>
<comment type="cofactor">
    <cofactor evidence="1">
        <name>FAD</name>
        <dbReference type="ChEBI" id="CHEBI:57692"/>
    </cofactor>
</comment>
<dbReference type="PANTHER" id="PTHR43429">
    <property type="entry name" value="PYRIDINE NUCLEOTIDE-DISULFIDE OXIDOREDUCTASE DOMAIN-CONTAINING"/>
    <property type="match status" value="1"/>
</dbReference>
<dbReference type="AlphaFoldDB" id="A0A109D5D5"/>
<evidence type="ECO:0000256" key="3">
    <source>
        <dbReference type="ARBA" id="ARBA00022630"/>
    </source>
</evidence>
<dbReference type="InterPro" id="IPR050260">
    <property type="entry name" value="FAD-bd_OxRdtase"/>
</dbReference>
<evidence type="ECO:0000313" key="9">
    <source>
        <dbReference type="EMBL" id="KWT99200.1"/>
    </source>
</evidence>